<feature type="region of interest" description="Disordered" evidence="1">
    <location>
        <begin position="465"/>
        <end position="565"/>
    </location>
</feature>
<feature type="region of interest" description="Disordered" evidence="1">
    <location>
        <begin position="586"/>
        <end position="617"/>
    </location>
</feature>
<dbReference type="OrthoDB" id="3295680at2"/>
<gene>
    <name evidence="4" type="ORF">SAMN04489712_103460</name>
</gene>
<feature type="compositionally biased region" description="Low complexity" evidence="1">
    <location>
        <begin position="483"/>
        <end position="517"/>
    </location>
</feature>
<sequence length="833" mass="86363">MDWTDFAQRLTRELLHLPVDAFVIVQGPGGLPYVQAMRYLNGLHAEAVSSDYLPEPLDSGQELRLSELGWQAPDGRVRRNWWCRVMLPADLAAVTPEQAAECGALADRMVAAFRDVYGVPSVAGLTYEANRNGEQAGPVPMPGLGIPAADAEPPPAEPDLNWAEFTERLARELAAMEPEMVLVIPHLRQESHYVQAFRDARWIRAEAVSGQALPPSAPRFDAEEERLAAAGWRRPGEHPNWTCELPADAAPQEYRRLAAMMVTALRDVQLAASPADLVYEAFVGAVHVELTEFGIPYAGSGRVDARRASRPLPGPASAAGPSAAEPAAALPPAAGSSGTARHAAGPAAAAPSEPSADFDIEAELTAAKSRGDQPGYLGLVLRADLFVPVAEGEQPVTATFRDGTYVLAFTSPEAMDWALGGKPMDYRRTTFAELARNWPRPDWQLAINSRLPSAAYIDTGTIQRTAARAAGRRPAPPGPPATPSGATAPEPAVAPPVTGVPAPRTAAPDTARTPTAPHGDEPAAKAPAAPHKDELTAGVSGPREDLPVAGAATSPADKPVADSAVPAEGEPVAGATVAWGNVSTAGAAVPPTGEPVTRTSALPEDKPVAGGPAPLTDGPLGGAAVPAAGEPVTGTSIPAENEPVTGGSAPLVDGPLAGAAATAVPGSGRAAAVPGQEATSAPGGGVLAAAGGVQAEALEEGVVMQKVLRPDHVVHYLDGGYDWVAGLVYRLRDVSGLQTSEQLVRALGLDHEGSPFSAGDAEVYVIRWPLTKPALARPEAPPAGSAVPVFRIGSQRLPHGAEMFGVDRLGTESFLAVYDADVRGWIRTGEVSR</sequence>
<evidence type="ECO:0000259" key="3">
    <source>
        <dbReference type="Pfam" id="PF22552"/>
    </source>
</evidence>
<keyword evidence="5" id="KW-1185">Reference proteome</keyword>
<dbReference type="Pfam" id="PF22552">
    <property type="entry name" value="TY-Chap3"/>
    <property type="match status" value="2"/>
</dbReference>
<feature type="domain" description="TY-Chap N-terminal" evidence="3">
    <location>
        <begin position="161"/>
        <end position="277"/>
    </location>
</feature>
<dbReference type="RefSeq" id="WP_103937368.1">
    <property type="nucleotide sequence ID" value="NZ_FNVO01000003.1"/>
</dbReference>
<proteinExistence type="predicted"/>
<evidence type="ECO:0000313" key="5">
    <source>
        <dbReference type="Proteomes" id="UP000236723"/>
    </source>
</evidence>
<evidence type="ECO:0000313" key="4">
    <source>
        <dbReference type="EMBL" id="SEG16496.1"/>
    </source>
</evidence>
<evidence type="ECO:0000256" key="1">
    <source>
        <dbReference type="SAM" id="MobiDB-lite"/>
    </source>
</evidence>
<feature type="compositionally biased region" description="Low complexity" evidence="1">
    <location>
        <begin position="315"/>
        <end position="354"/>
    </location>
</feature>
<name>A0A1H5XZ01_9ACTN</name>
<dbReference type="Pfam" id="PF07179">
    <property type="entry name" value="SseB"/>
    <property type="match status" value="1"/>
</dbReference>
<dbReference type="AlphaFoldDB" id="A0A1H5XZ01"/>
<accession>A0A1H5XZ01</accession>
<protein>
    <submittedName>
        <fullName evidence="4">SseB protein N-terminal domain-containing protein</fullName>
    </submittedName>
</protein>
<reference evidence="5" key="1">
    <citation type="submission" date="2016-10" db="EMBL/GenBank/DDBJ databases">
        <authorList>
            <person name="Varghese N."/>
            <person name="Submissions S."/>
        </authorList>
    </citation>
    <scope>NUCLEOTIDE SEQUENCE [LARGE SCALE GENOMIC DNA]</scope>
    <source>
        <strain evidence="5">DSM 43163</strain>
    </source>
</reference>
<dbReference type="InterPro" id="IPR054344">
    <property type="entry name" value="TY-Chap_N"/>
</dbReference>
<feature type="domain" description="TY-Chap N-terminal" evidence="3">
    <location>
        <begin position="1"/>
        <end position="125"/>
    </location>
</feature>
<organism evidence="4 5">
    <name type="scientific">Thermomonospora echinospora</name>
    <dbReference type="NCBI Taxonomy" id="1992"/>
    <lineage>
        <taxon>Bacteria</taxon>
        <taxon>Bacillati</taxon>
        <taxon>Actinomycetota</taxon>
        <taxon>Actinomycetes</taxon>
        <taxon>Streptosporangiales</taxon>
        <taxon>Thermomonosporaceae</taxon>
        <taxon>Thermomonospora</taxon>
    </lineage>
</organism>
<dbReference type="InterPro" id="IPR009839">
    <property type="entry name" value="SseB_N"/>
</dbReference>
<feature type="region of interest" description="Disordered" evidence="1">
    <location>
        <begin position="305"/>
        <end position="354"/>
    </location>
</feature>
<evidence type="ECO:0000259" key="2">
    <source>
        <dbReference type="Pfam" id="PF07179"/>
    </source>
</evidence>
<dbReference type="EMBL" id="FNVO01000003">
    <property type="protein sequence ID" value="SEG16496.1"/>
    <property type="molecule type" value="Genomic_DNA"/>
</dbReference>
<feature type="domain" description="SseB protein N-terminal" evidence="2">
    <location>
        <begin position="364"/>
        <end position="459"/>
    </location>
</feature>
<dbReference type="Proteomes" id="UP000236723">
    <property type="component" value="Unassembled WGS sequence"/>
</dbReference>